<dbReference type="Pfam" id="PF00082">
    <property type="entry name" value="Peptidase_S8"/>
    <property type="match status" value="1"/>
</dbReference>
<keyword evidence="8" id="KW-0325">Glycoprotein</keyword>
<dbReference type="Pfam" id="PF02225">
    <property type="entry name" value="PA"/>
    <property type="match status" value="1"/>
</dbReference>
<dbReference type="GO" id="GO:0005576">
    <property type="term" value="C:extracellular region"/>
    <property type="evidence" value="ECO:0007669"/>
    <property type="project" value="UniProtKB-SubCell"/>
</dbReference>
<dbReference type="InterPro" id="IPR010259">
    <property type="entry name" value="S8pro/Inhibitor_I9"/>
</dbReference>
<keyword evidence="7 10" id="KW-0720">Serine protease</keyword>
<keyword evidence="5 11" id="KW-0732">Signal</keyword>
<evidence type="ECO:0000256" key="6">
    <source>
        <dbReference type="ARBA" id="ARBA00022801"/>
    </source>
</evidence>
<dbReference type="GO" id="GO:0004252">
    <property type="term" value="F:serine-type endopeptidase activity"/>
    <property type="evidence" value="ECO:0007669"/>
    <property type="project" value="UniProtKB-UniRule"/>
</dbReference>
<evidence type="ECO:0000256" key="8">
    <source>
        <dbReference type="ARBA" id="ARBA00023180"/>
    </source>
</evidence>
<evidence type="ECO:0000256" key="7">
    <source>
        <dbReference type="ARBA" id="ARBA00022825"/>
    </source>
</evidence>
<keyword evidence="4 10" id="KW-0645">Protease</keyword>
<evidence type="ECO:0000256" key="9">
    <source>
        <dbReference type="PIRSR" id="PIRSR615500-1"/>
    </source>
</evidence>
<comment type="subcellular location">
    <subcellularLocation>
        <location evidence="1">Secreted</location>
    </subcellularLocation>
</comment>
<proteinExistence type="inferred from homology"/>
<dbReference type="Gene3D" id="3.50.30.30">
    <property type="match status" value="1"/>
</dbReference>
<dbReference type="PANTHER" id="PTHR10795">
    <property type="entry name" value="PROPROTEIN CONVERTASE SUBTILISIN/KEXIN"/>
    <property type="match status" value="1"/>
</dbReference>
<feature type="domain" description="Inhibitor I9" evidence="14">
    <location>
        <begin position="37"/>
        <end position="117"/>
    </location>
</feature>
<name>A0A5K1D4Q5_9MAGN</name>
<dbReference type="InterPro" id="IPR041469">
    <property type="entry name" value="Subtilisin-like_FN3"/>
</dbReference>
<evidence type="ECO:0000256" key="2">
    <source>
        <dbReference type="ARBA" id="ARBA00011073"/>
    </source>
</evidence>
<dbReference type="PROSITE" id="PS51892">
    <property type="entry name" value="SUBTILASE"/>
    <property type="match status" value="1"/>
</dbReference>
<evidence type="ECO:0000256" key="4">
    <source>
        <dbReference type="ARBA" id="ARBA00022670"/>
    </source>
</evidence>
<gene>
    <name evidence="16" type="ORF">NYM_LOCUS18498</name>
</gene>
<evidence type="ECO:0000256" key="1">
    <source>
        <dbReference type="ARBA" id="ARBA00004613"/>
    </source>
</evidence>
<dbReference type="OMA" id="CWLNGCY"/>
<dbReference type="CDD" id="cd02120">
    <property type="entry name" value="PA_subtilisin_like"/>
    <property type="match status" value="1"/>
</dbReference>
<dbReference type="InterPro" id="IPR034197">
    <property type="entry name" value="Peptidases_S8_3"/>
</dbReference>
<feature type="domain" description="Subtilisin-like protease fibronectin type-III" evidence="15">
    <location>
        <begin position="680"/>
        <end position="782"/>
    </location>
</feature>
<dbReference type="InterPro" id="IPR003137">
    <property type="entry name" value="PA_domain"/>
</dbReference>
<evidence type="ECO:0000256" key="11">
    <source>
        <dbReference type="SAM" id="SignalP"/>
    </source>
</evidence>
<feature type="active site" description="Charge relay system" evidence="9 10">
    <location>
        <position position="570"/>
    </location>
</feature>
<dbReference type="OrthoDB" id="206201at2759"/>
<dbReference type="AlphaFoldDB" id="A0A5K1D4Q5"/>
<evidence type="ECO:0000313" key="16">
    <source>
        <dbReference type="EMBL" id="VVW31092.1"/>
    </source>
</evidence>
<keyword evidence="6 10" id="KW-0378">Hydrolase</keyword>
<keyword evidence="3" id="KW-0964">Secreted</keyword>
<dbReference type="CDD" id="cd04852">
    <property type="entry name" value="Peptidases_S8_3"/>
    <property type="match status" value="1"/>
</dbReference>
<feature type="domain" description="PA" evidence="13">
    <location>
        <begin position="400"/>
        <end position="482"/>
    </location>
</feature>
<sequence>MFPSMGTQASVPQYLFIFFFLFQIGQTAASPDANFQTYIVHLHPSSMEDSGFQTKYQWHQSYLESATSSNDSSSRLLYSYHTAIDGFAARLTEQEASVLRTAKGVITIHPDRFIELQTTYSYKFLGLDHLSGSVGAQPELKLGQGSIIGVLDTGVWPESPSFDDRGMPLVPKRWKGVCQAGEKFGPQNCNRKLIGARFYSRSHHLSPSEGVSVDSGHEYISARDARGHGTHTASTAAGAVVAGANVLGNAAGDARGMAPGAHVAIYKVCWFSGCYSSDILAGIDDAIRDGVDVLSMSLGGYPVPLYDDSIAIGAFRAIERGIFVSCAAGNNGPAPASVANEAPWIMTVGASSTDRRFPAILRLGNGHYLYGESLYPGRQFDRYNNGNWKHRGTFGGREFELVYQAGGKEGSEMCFNTTLARELVGGKMVVCDRGVTGRAMKGEVVREAGGAGMVLANAAVNGEEDSVDVHVLPATLIGYKESLVLKSYIKSSRRPTARILFGGTKYGSSNSPSVATFSSRGPSLTNPSVLKPDILAPGANIVAAWPENLGPSGLPEDNRRVNFTVLSGTSMACPHISGIAALIKSVHRSWSPAAIKSAIMTTANVLNQHGKPIAGGLFATGAGNVNPLRAIDPGLVYDMEPIEYIPHLCSLGYERTEIYTITHRNVSCREVLKANRGRGLNYPSMSVMFKNSRVVVLYRRLRNVGLPNSTYSVEVTAPQGVEITVRPQTLTFGYLDQSLSYKVLLVSRPKKLRKGEKFHEEGSLTWVHHRRGSYKVRSPISVTWVG</sequence>
<evidence type="ECO:0000259" key="13">
    <source>
        <dbReference type="Pfam" id="PF02225"/>
    </source>
</evidence>
<dbReference type="FunFam" id="3.30.70.80:FF:000003">
    <property type="entry name" value="Subtilisin-like protease SBT1.9"/>
    <property type="match status" value="1"/>
</dbReference>
<dbReference type="InterPro" id="IPR023828">
    <property type="entry name" value="Peptidase_S8_Ser-AS"/>
</dbReference>
<dbReference type="FunFam" id="3.50.30.30:FF:000005">
    <property type="entry name" value="subtilisin-like protease SBT1.5"/>
    <property type="match status" value="1"/>
</dbReference>
<dbReference type="Gene3D" id="2.60.40.2310">
    <property type="match status" value="1"/>
</dbReference>
<dbReference type="InterPro" id="IPR045051">
    <property type="entry name" value="SBT"/>
</dbReference>
<feature type="active site" description="Charge relay system" evidence="9 10">
    <location>
        <position position="228"/>
    </location>
</feature>
<organism evidence="16">
    <name type="scientific">Nymphaea colorata</name>
    <name type="common">pocket water lily</name>
    <dbReference type="NCBI Taxonomy" id="210225"/>
    <lineage>
        <taxon>Eukaryota</taxon>
        <taxon>Viridiplantae</taxon>
        <taxon>Streptophyta</taxon>
        <taxon>Embryophyta</taxon>
        <taxon>Tracheophyta</taxon>
        <taxon>Spermatophyta</taxon>
        <taxon>Magnoliopsida</taxon>
        <taxon>Nymphaeales</taxon>
        <taxon>Nymphaeaceae</taxon>
        <taxon>Nymphaea</taxon>
    </lineage>
</organism>
<feature type="chain" id="PRO_5023905103" evidence="11">
    <location>
        <begin position="30"/>
        <end position="786"/>
    </location>
</feature>
<dbReference type="EMBL" id="LR721782">
    <property type="protein sequence ID" value="VVW31092.1"/>
    <property type="molecule type" value="Genomic_DNA"/>
</dbReference>
<evidence type="ECO:0000259" key="12">
    <source>
        <dbReference type="Pfam" id="PF00082"/>
    </source>
</evidence>
<evidence type="ECO:0000256" key="3">
    <source>
        <dbReference type="ARBA" id="ARBA00022525"/>
    </source>
</evidence>
<dbReference type="GO" id="GO:0006508">
    <property type="term" value="P:proteolysis"/>
    <property type="evidence" value="ECO:0007669"/>
    <property type="project" value="UniProtKB-KW"/>
</dbReference>
<dbReference type="PRINTS" id="PR00723">
    <property type="entry name" value="SUBTILISIN"/>
</dbReference>
<dbReference type="InterPro" id="IPR000209">
    <property type="entry name" value="Peptidase_S8/S53_dom"/>
</dbReference>
<dbReference type="Gene3D" id="3.30.70.80">
    <property type="entry name" value="Peptidase S8 propeptide/proteinase inhibitor I9"/>
    <property type="match status" value="1"/>
</dbReference>
<dbReference type="Pfam" id="PF17766">
    <property type="entry name" value="fn3_6"/>
    <property type="match status" value="1"/>
</dbReference>
<protein>
    <submittedName>
        <fullName evidence="16">Uncharacterized protein</fullName>
    </submittedName>
</protein>
<dbReference type="InterPro" id="IPR015500">
    <property type="entry name" value="Peptidase_S8_subtilisin-rel"/>
</dbReference>
<accession>A0A5K1D4Q5</accession>
<feature type="signal peptide" evidence="11">
    <location>
        <begin position="1"/>
        <end position="29"/>
    </location>
</feature>
<reference evidence="16" key="1">
    <citation type="submission" date="2019-09" db="EMBL/GenBank/DDBJ databases">
        <authorList>
            <person name="Zhang L."/>
        </authorList>
    </citation>
    <scope>NUCLEOTIDE SEQUENCE</scope>
</reference>
<evidence type="ECO:0000259" key="15">
    <source>
        <dbReference type="Pfam" id="PF17766"/>
    </source>
</evidence>
<dbReference type="Gene3D" id="3.40.50.200">
    <property type="entry name" value="Peptidase S8/S53 domain"/>
    <property type="match status" value="1"/>
</dbReference>
<comment type="similarity">
    <text evidence="2 10">Belongs to the peptidase S8 family.</text>
</comment>
<dbReference type="SUPFAM" id="SSF52743">
    <property type="entry name" value="Subtilisin-like"/>
    <property type="match status" value="1"/>
</dbReference>
<evidence type="ECO:0000256" key="5">
    <source>
        <dbReference type="ARBA" id="ARBA00022729"/>
    </source>
</evidence>
<dbReference type="Pfam" id="PF05922">
    <property type="entry name" value="Inhibitor_I9"/>
    <property type="match status" value="1"/>
</dbReference>
<feature type="active site" description="Charge relay system" evidence="9 10">
    <location>
        <position position="152"/>
    </location>
</feature>
<dbReference type="InterPro" id="IPR036852">
    <property type="entry name" value="Peptidase_S8/S53_dom_sf"/>
</dbReference>
<evidence type="ECO:0000259" key="14">
    <source>
        <dbReference type="Pfam" id="PF05922"/>
    </source>
</evidence>
<evidence type="ECO:0000256" key="10">
    <source>
        <dbReference type="PROSITE-ProRule" id="PRU01240"/>
    </source>
</evidence>
<feature type="domain" description="Peptidase S8/S53" evidence="12">
    <location>
        <begin position="143"/>
        <end position="607"/>
    </location>
</feature>
<dbReference type="InterPro" id="IPR037045">
    <property type="entry name" value="S8pro/Inhibitor_I9_sf"/>
</dbReference>
<dbReference type="Gramene" id="NC4G0239300.1">
    <property type="protein sequence ID" value="NC4G0239300.1:cds"/>
    <property type="gene ID" value="NC4G0239300"/>
</dbReference>
<dbReference type="GO" id="GO:0048731">
    <property type="term" value="P:system development"/>
    <property type="evidence" value="ECO:0007669"/>
    <property type="project" value="UniProtKB-ARBA"/>
</dbReference>
<dbReference type="FunFam" id="3.40.50.200:FF:000006">
    <property type="entry name" value="Subtilisin-like protease SBT1.5"/>
    <property type="match status" value="1"/>
</dbReference>
<dbReference type="PROSITE" id="PS00138">
    <property type="entry name" value="SUBTILASE_SER"/>
    <property type="match status" value="1"/>
</dbReference>